<evidence type="ECO:0000313" key="3">
    <source>
        <dbReference type="EMBL" id="JAP63243.1"/>
    </source>
</evidence>
<evidence type="ECO:0000256" key="1">
    <source>
        <dbReference type="ARBA" id="ARBA00009817"/>
    </source>
</evidence>
<proteinExistence type="inferred from homology"/>
<comment type="similarity">
    <text evidence="1">Belongs to the HEBP family.</text>
</comment>
<dbReference type="InterPro" id="IPR006917">
    <property type="entry name" value="SOUL_heme-bd"/>
</dbReference>
<dbReference type="AlphaFoldDB" id="A0A100XKH6"/>
<feature type="chain" id="PRO_5007091068" evidence="2">
    <location>
        <begin position="22"/>
        <end position="212"/>
    </location>
</feature>
<dbReference type="PANTHER" id="PTHR11220">
    <property type="entry name" value="HEME-BINDING PROTEIN-RELATED"/>
    <property type="match status" value="1"/>
</dbReference>
<name>A0A100XKH6_9BIVA</name>
<dbReference type="PANTHER" id="PTHR11220:SF1">
    <property type="entry name" value="HEME-BINDING PROTEIN 2"/>
    <property type="match status" value="1"/>
</dbReference>
<sequence length="212" mass="23968">MRPLLEIIVFASVMFVESVWQKPAFCGQYECPEYKVVQQGNGFEKRNYADATWVYTSAAGEYSDASSATYLKLKQYLNRNNQAEKEISMAIPVVTMMFPTTGLDVLKNFSRFFFIPPSAGPAPQPIDRSISIEDVPRKDMYIREIKGKVSTVADWVKQANELAKAINDTSKYYPSFFFTATYNSPFATGTPHNEVWFYAITRSNAPLDIGAQ</sequence>
<dbReference type="Gene3D" id="3.20.80.10">
    <property type="entry name" value="Regulatory factor, effector binding domain"/>
    <property type="match status" value="1"/>
</dbReference>
<dbReference type="FunFam" id="3.20.80.10:FF:000002">
    <property type="entry name" value="Heme-binding protein 2"/>
    <property type="match status" value="1"/>
</dbReference>
<dbReference type="InterPro" id="IPR011256">
    <property type="entry name" value="Reg_factor_effector_dom_sf"/>
</dbReference>
<dbReference type="SUPFAM" id="SSF55136">
    <property type="entry name" value="Probable bacterial effector-binding domain"/>
    <property type="match status" value="1"/>
</dbReference>
<accession>A0A100XKH6</accession>
<reference evidence="3" key="1">
    <citation type="submission" date="2014-11" db="EMBL/GenBank/DDBJ databases">
        <title>Direct Submission.</title>
        <authorList>
            <person name="Sun J."/>
            <person name="Qian P.-Y."/>
            <person name="Qiu J.-W."/>
        </authorList>
    </citation>
    <scope>NUCLEOTIDE SEQUENCE</scope>
</reference>
<evidence type="ECO:0000256" key="2">
    <source>
        <dbReference type="SAM" id="SignalP"/>
    </source>
</evidence>
<dbReference type="EMBL" id="GBXK01000001">
    <property type="protein sequence ID" value="JAP63243.1"/>
    <property type="molecule type" value="Transcribed_RNA"/>
</dbReference>
<keyword evidence="2" id="KW-0732">Signal</keyword>
<organism evidence="3">
    <name type="scientific">Gigantidas platifrons</name>
    <dbReference type="NCBI Taxonomy" id="2830794"/>
    <lineage>
        <taxon>Eukaryota</taxon>
        <taxon>Metazoa</taxon>
        <taxon>Spiralia</taxon>
        <taxon>Lophotrochozoa</taxon>
        <taxon>Mollusca</taxon>
        <taxon>Bivalvia</taxon>
        <taxon>Autobranchia</taxon>
        <taxon>Pteriomorphia</taxon>
        <taxon>Mytilida</taxon>
        <taxon>Mytiloidea</taxon>
        <taxon>Mytilidae</taxon>
        <taxon>Bathymodiolinae</taxon>
        <taxon>Gigantidas</taxon>
    </lineage>
</organism>
<feature type="signal peptide" evidence="2">
    <location>
        <begin position="1"/>
        <end position="21"/>
    </location>
</feature>
<protein>
    <submittedName>
        <fullName evidence="3">Heme-binding protein 2</fullName>
    </submittedName>
</protein>
<dbReference type="Pfam" id="PF04832">
    <property type="entry name" value="SOUL"/>
    <property type="match status" value="1"/>
</dbReference>